<sequence length="332" mass="36131">MRMESRGSKRENKPPVPNPQYPIPITPYPQYPTPNTSMPWSRIISGIVAIALALVAVLLGGWYFTIMLAIVVFLGQQEYFDLVRTRGILPAAKTTLFLSQVLLVTCTVDSNLVDAVMPIAGTFICFYLLFQPKMATIADVSASIMGLFYVGYLPSYWVRLRSIGTTAISNLPLGGYWPGSLTDILEERNFASLPQGLKITVLTFLCIWAADIGAYTIGKFFGKTRLSDISPKKTVEGAVFGISASLAVALAGAYYLHLPKFLLTGTILGLLIGLASLLGDLTESMLKRDAGVKDSGQLIPGHGGILDRTDSYIFTAPLVYYFVTLILPLLSQ</sequence>
<evidence type="ECO:0000256" key="7">
    <source>
        <dbReference type="ARBA" id="ARBA00022516"/>
    </source>
</evidence>
<feature type="transmembrane region" description="Helical" evidence="18">
    <location>
        <begin position="234"/>
        <end position="255"/>
    </location>
</feature>
<reference evidence="20" key="1">
    <citation type="journal article" date="2014" name="Stand. Genomic Sci.">
        <title>Complete genome sequence of Anabaena variabilis ATCC 29413.</title>
        <authorList>
            <person name="Thiel T."/>
            <person name="Pratte B.S."/>
            <person name="Zhong J."/>
            <person name="Goodwin L."/>
            <person name="Copeland A."/>
            <person name="Lucas S."/>
            <person name="Han C."/>
            <person name="Pitluck S."/>
            <person name="Land M.L."/>
            <person name="Kyrpides N.C."/>
            <person name="Woyke T."/>
        </authorList>
    </citation>
    <scope>NUCLEOTIDE SEQUENCE [LARGE SCALE GENOMIC DNA]</scope>
    <source>
        <strain evidence="20">ATCC 29413 / PCC 7937</strain>
    </source>
</reference>
<feature type="transmembrane region" description="Helical" evidence="18">
    <location>
        <begin position="261"/>
        <end position="279"/>
    </location>
</feature>
<feature type="transmembrane region" description="Helical" evidence="18">
    <location>
        <begin position="112"/>
        <end position="130"/>
    </location>
</feature>
<feature type="transmembrane region" description="Helical" evidence="18">
    <location>
        <begin position="137"/>
        <end position="157"/>
    </location>
</feature>
<evidence type="ECO:0000256" key="2">
    <source>
        <dbReference type="ARBA" id="ARBA00004141"/>
    </source>
</evidence>
<keyword evidence="7" id="KW-0444">Lipid biosynthesis</keyword>
<evidence type="ECO:0000256" key="10">
    <source>
        <dbReference type="ARBA" id="ARBA00022695"/>
    </source>
</evidence>
<dbReference type="PANTHER" id="PTHR47101">
    <property type="entry name" value="PHOSPHATIDATE CYTIDYLYLTRANSFERASE 5, CHLOROPLASTIC"/>
    <property type="match status" value="1"/>
</dbReference>
<comment type="catalytic activity">
    <reaction evidence="1 16">
        <text>a 1,2-diacyl-sn-glycero-3-phosphate + CTP + H(+) = a CDP-1,2-diacyl-sn-glycerol + diphosphate</text>
        <dbReference type="Rhea" id="RHEA:16229"/>
        <dbReference type="ChEBI" id="CHEBI:15378"/>
        <dbReference type="ChEBI" id="CHEBI:33019"/>
        <dbReference type="ChEBI" id="CHEBI:37563"/>
        <dbReference type="ChEBI" id="CHEBI:58332"/>
        <dbReference type="ChEBI" id="CHEBI:58608"/>
        <dbReference type="EC" id="2.7.7.41"/>
    </reaction>
</comment>
<comment type="pathway">
    <text evidence="4">Lipid metabolism.</text>
</comment>
<accession>Q3MC46</accession>
<evidence type="ECO:0000313" key="19">
    <source>
        <dbReference type="EMBL" id="ABA21440.1"/>
    </source>
</evidence>
<protein>
    <recommendedName>
        <fullName evidence="6 16">Phosphatidate cytidylyltransferase</fullName>
        <ecNumber evidence="6 16">2.7.7.41</ecNumber>
    </recommendedName>
</protein>
<dbReference type="KEGG" id="ava:Ava_1818"/>
<keyword evidence="8 16" id="KW-0808">Transferase</keyword>
<evidence type="ECO:0000256" key="12">
    <source>
        <dbReference type="ARBA" id="ARBA00023098"/>
    </source>
</evidence>
<evidence type="ECO:0000256" key="16">
    <source>
        <dbReference type="RuleBase" id="RU003938"/>
    </source>
</evidence>
<proteinExistence type="inferred from homology"/>
<evidence type="ECO:0000256" key="3">
    <source>
        <dbReference type="ARBA" id="ARBA00005119"/>
    </source>
</evidence>
<evidence type="ECO:0000256" key="5">
    <source>
        <dbReference type="ARBA" id="ARBA00010185"/>
    </source>
</evidence>
<evidence type="ECO:0000256" key="4">
    <source>
        <dbReference type="ARBA" id="ARBA00005189"/>
    </source>
</evidence>
<dbReference type="AlphaFoldDB" id="Q3MC46"/>
<dbReference type="EMBL" id="CP000117">
    <property type="protein sequence ID" value="ABA21440.1"/>
    <property type="molecule type" value="Genomic_DNA"/>
</dbReference>
<evidence type="ECO:0000256" key="8">
    <source>
        <dbReference type="ARBA" id="ARBA00022679"/>
    </source>
</evidence>
<dbReference type="Pfam" id="PF01148">
    <property type="entry name" value="CTP_transf_1"/>
    <property type="match status" value="1"/>
</dbReference>
<dbReference type="GO" id="GO:0004605">
    <property type="term" value="F:phosphatidate cytidylyltransferase activity"/>
    <property type="evidence" value="ECO:0007669"/>
    <property type="project" value="UniProtKB-EC"/>
</dbReference>
<evidence type="ECO:0000256" key="13">
    <source>
        <dbReference type="ARBA" id="ARBA00023136"/>
    </source>
</evidence>
<feature type="compositionally biased region" description="Basic and acidic residues" evidence="17">
    <location>
        <begin position="1"/>
        <end position="13"/>
    </location>
</feature>
<feature type="transmembrane region" description="Helical" evidence="18">
    <location>
        <begin position="312"/>
        <end position="330"/>
    </location>
</feature>
<keyword evidence="12" id="KW-0443">Lipid metabolism</keyword>
<dbReference type="InterPro" id="IPR000374">
    <property type="entry name" value="PC_trans"/>
</dbReference>
<feature type="transmembrane region" description="Helical" evidence="18">
    <location>
        <begin position="199"/>
        <end position="222"/>
    </location>
</feature>
<evidence type="ECO:0000256" key="18">
    <source>
        <dbReference type="SAM" id="Phobius"/>
    </source>
</evidence>
<evidence type="ECO:0000256" key="17">
    <source>
        <dbReference type="SAM" id="MobiDB-lite"/>
    </source>
</evidence>
<comment type="similarity">
    <text evidence="5 16">Belongs to the CDS family.</text>
</comment>
<comment type="pathway">
    <text evidence="3 16">Phospholipid metabolism; CDP-diacylglycerol biosynthesis; CDP-diacylglycerol from sn-glycerol 3-phosphate: step 3/3.</text>
</comment>
<evidence type="ECO:0000256" key="1">
    <source>
        <dbReference type="ARBA" id="ARBA00001698"/>
    </source>
</evidence>
<comment type="subcellular location">
    <subcellularLocation>
        <location evidence="2">Membrane</location>
        <topology evidence="2">Multi-pass membrane protein</topology>
    </subcellularLocation>
</comment>
<gene>
    <name evidence="19" type="ordered locus">Ava_1818</name>
</gene>
<dbReference type="UniPathway" id="UPA00557">
    <property type="reaction ID" value="UER00614"/>
</dbReference>
<evidence type="ECO:0000256" key="15">
    <source>
        <dbReference type="ARBA" id="ARBA00023264"/>
    </source>
</evidence>
<dbReference type="HOGENOM" id="CLU_037294_3_3_3"/>
<dbReference type="GO" id="GO:0016020">
    <property type="term" value="C:membrane"/>
    <property type="evidence" value="ECO:0007669"/>
    <property type="project" value="UniProtKB-SubCell"/>
</dbReference>
<feature type="transmembrane region" description="Helical" evidence="18">
    <location>
        <begin position="47"/>
        <end position="74"/>
    </location>
</feature>
<evidence type="ECO:0000256" key="6">
    <source>
        <dbReference type="ARBA" id="ARBA00012487"/>
    </source>
</evidence>
<evidence type="ECO:0000256" key="9">
    <source>
        <dbReference type="ARBA" id="ARBA00022692"/>
    </source>
</evidence>
<feature type="region of interest" description="Disordered" evidence="17">
    <location>
        <begin position="1"/>
        <end position="23"/>
    </location>
</feature>
<dbReference type="eggNOG" id="COG0575">
    <property type="taxonomic scope" value="Bacteria"/>
</dbReference>
<evidence type="ECO:0000256" key="11">
    <source>
        <dbReference type="ARBA" id="ARBA00022989"/>
    </source>
</evidence>
<keyword evidence="10 16" id="KW-0548">Nucleotidyltransferase</keyword>
<dbReference type="EC" id="2.7.7.41" evidence="6 16"/>
<feature type="compositionally biased region" description="Pro residues" evidence="17">
    <location>
        <begin position="14"/>
        <end position="23"/>
    </location>
</feature>
<dbReference type="GO" id="GO:0016024">
    <property type="term" value="P:CDP-diacylglycerol biosynthetic process"/>
    <property type="evidence" value="ECO:0007669"/>
    <property type="project" value="UniProtKB-UniPathway"/>
</dbReference>
<keyword evidence="9 16" id="KW-0812">Transmembrane</keyword>
<evidence type="ECO:0000256" key="14">
    <source>
        <dbReference type="ARBA" id="ARBA00023209"/>
    </source>
</evidence>
<keyword evidence="15" id="KW-1208">Phospholipid metabolism</keyword>
<dbReference type="Proteomes" id="UP000002533">
    <property type="component" value="Chromosome"/>
</dbReference>
<dbReference type="STRING" id="240292.Ava_1818"/>
<name>Q3MC46_TRIV2</name>
<keyword evidence="11 18" id="KW-1133">Transmembrane helix</keyword>
<keyword evidence="13 18" id="KW-0472">Membrane</keyword>
<organism evidence="19 20">
    <name type="scientific">Trichormus variabilis (strain ATCC 29413 / PCC 7937)</name>
    <name type="common">Anabaena variabilis</name>
    <dbReference type="NCBI Taxonomy" id="240292"/>
    <lineage>
        <taxon>Bacteria</taxon>
        <taxon>Bacillati</taxon>
        <taxon>Cyanobacteriota</taxon>
        <taxon>Cyanophyceae</taxon>
        <taxon>Nostocales</taxon>
        <taxon>Nostocaceae</taxon>
        <taxon>Trichormus</taxon>
    </lineage>
</organism>
<dbReference type="PROSITE" id="PS01315">
    <property type="entry name" value="CDS"/>
    <property type="match status" value="1"/>
</dbReference>
<keyword evidence="14" id="KW-0594">Phospholipid biosynthesis</keyword>
<dbReference type="PANTHER" id="PTHR47101:SF1">
    <property type="entry name" value="PHOSPHATIDATE CYTIDYLYLTRANSFERASE 4, CHLOROPLASTIC"/>
    <property type="match status" value="1"/>
</dbReference>
<evidence type="ECO:0000313" key="20">
    <source>
        <dbReference type="Proteomes" id="UP000002533"/>
    </source>
</evidence>